<comment type="caution">
    <text evidence="9">The sequence shown here is derived from an EMBL/GenBank/DDBJ whole genome shotgun (WGS) entry which is preliminary data.</text>
</comment>
<dbReference type="GO" id="GO:0051536">
    <property type="term" value="F:iron-sulfur cluster binding"/>
    <property type="evidence" value="ECO:0007669"/>
    <property type="project" value="UniProtKB-KW"/>
</dbReference>
<evidence type="ECO:0000256" key="2">
    <source>
        <dbReference type="ARBA" id="ARBA00006490"/>
    </source>
</evidence>
<dbReference type="InterPro" id="IPR016454">
    <property type="entry name" value="Cysteine_dSase"/>
</dbReference>
<accession>X1MT80</accession>
<dbReference type="InterPro" id="IPR015424">
    <property type="entry name" value="PyrdxlP-dep_Trfase"/>
</dbReference>
<keyword evidence="6" id="KW-0408">Iron</keyword>
<comment type="cofactor">
    <cofactor evidence="1">
        <name>pyridoxal 5'-phosphate</name>
        <dbReference type="ChEBI" id="CHEBI:597326"/>
    </cofactor>
</comment>
<keyword evidence="4" id="KW-0479">Metal-binding</keyword>
<evidence type="ECO:0000256" key="3">
    <source>
        <dbReference type="ARBA" id="ARBA00022679"/>
    </source>
</evidence>
<organism evidence="9">
    <name type="scientific">marine sediment metagenome</name>
    <dbReference type="NCBI Taxonomy" id="412755"/>
    <lineage>
        <taxon>unclassified sequences</taxon>
        <taxon>metagenomes</taxon>
        <taxon>ecological metagenomes</taxon>
    </lineage>
</organism>
<dbReference type="PANTHER" id="PTHR11601:SF34">
    <property type="entry name" value="CYSTEINE DESULFURASE"/>
    <property type="match status" value="1"/>
</dbReference>
<dbReference type="GO" id="GO:0016782">
    <property type="term" value="F:transferase activity, transferring sulphur-containing groups"/>
    <property type="evidence" value="ECO:0007669"/>
    <property type="project" value="UniProtKB-ARBA"/>
</dbReference>
<dbReference type="SUPFAM" id="SSF53383">
    <property type="entry name" value="PLP-dependent transferases"/>
    <property type="match status" value="1"/>
</dbReference>
<feature type="non-terminal residue" evidence="9">
    <location>
        <position position="374"/>
    </location>
</feature>
<evidence type="ECO:0000256" key="5">
    <source>
        <dbReference type="ARBA" id="ARBA00022898"/>
    </source>
</evidence>
<dbReference type="Gene3D" id="3.90.1150.10">
    <property type="entry name" value="Aspartate Aminotransferase, domain 1"/>
    <property type="match status" value="1"/>
</dbReference>
<dbReference type="PIRSF" id="PIRSF005572">
    <property type="entry name" value="NifS"/>
    <property type="match status" value="1"/>
</dbReference>
<name>X1MT80_9ZZZZ</name>
<reference evidence="9" key="1">
    <citation type="journal article" date="2014" name="Front. Microbiol.">
        <title>High frequency of phylogenetically diverse reductive dehalogenase-homologous genes in deep subseafloor sedimentary metagenomes.</title>
        <authorList>
            <person name="Kawai M."/>
            <person name="Futagami T."/>
            <person name="Toyoda A."/>
            <person name="Takaki Y."/>
            <person name="Nishi S."/>
            <person name="Hori S."/>
            <person name="Arai W."/>
            <person name="Tsubouchi T."/>
            <person name="Morono Y."/>
            <person name="Uchiyama I."/>
            <person name="Ito T."/>
            <person name="Fujiyama A."/>
            <person name="Inagaki F."/>
            <person name="Takami H."/>
        </authorList>
    </citation>
    <scope>NUCLEOTIDE SEQUENCE</scope>
    <source>
        <strain evidence="9">Expedition CK06-06</strain>
    </source>
</reference>
<dbReference type="PANTHER" id="PTHR11601">
    <property type="entry name" value="CYSTEINE DESULFURYLASE FAMILY MEMBER"/>
    <property type="match status" value="1"/>
</dbReference>
<dbReference type="GO" id="GO:0046872">
    <property type="term" value="F:metal ion binding"/>
    <property type="evidence" value="ECO:0007669"/>
    <property type="project" value="UniProtKB-KW"/>
</dbReference>
<dbReference type="InterPro" id="IPR015422">
    <property type="entry name" value="PyrdxlP-dep_Trfase_small"/>
</dbReference>
<evidence type="ECO:0000256" key="4">
    <source>
        <dbReference type="ARBA" id="ARBA00022723"/>
    </source>
</evidence>
<keyword evidence="5" id="KW-0663">Pyridoxal phosphate</keyword>
<evidence type="ECO:0000256" key="7">
    <source>
        <dbReference type="ARBA" id="ARBA00023014"/>
    </source>
</evidence>
<keyword evidence="7" id="KW-0411">Iron-sulfur</keyword>
<evidence type="ECO:0000256" key="6">
    <source>
        <dbReference type="ARBA" id="ARBA00023004"/>
    </source>
</evidence>
<dbReference type="Pfam" id="PF00266">
    <property type="entry name" value="Aminotran_5"/>
    <property type="match status" value="1"/>
</dbReference>
<dbReference type="PROSITE" id="PS00018">
    <property type="entry name" value="EF_HAND_1"/>
    <property type="match status" value="1"/>
</dbReference>
<feature type="domain" description="Aminotransferase class V" evidence="8">
    <location>
        <begin position="13"/>
        <end position="350"/>
    </location>
</feature>
<dbReference type="AlphaFoldDB" id="X1MT80"/>
<dbReference type="InterPro" id="IPR015421">
    <property type="entry name" value="PyrdxlP-dep_Trfase_major"/>
</dbReference>
<evidence type="ECO:0000259" key="8">
    <source>
        <dbReference type="Pfam" id="PF00266"/>
    </source>
</evidence>
<protein>
    <recommendedName>
        <fullName evidence="8">Aminotransferase class V domain-containing protein</fullName>
    </recommendedName>
</protein>
<dbReference type="Gene3D" id="3.40.640.10">
    <property type="entry name" value="Type I PLP-dependent aspartate aminotransferase-like (Major domain)"/>
    <property type="match status" value="1"/>
</dbReference>
<sequence>MLFSIVGISLTIYLYLNFKGHSSKHIIGINAKKAMEKAREIIANKIGANSKEIIFTSGGTESNNLALKGLFFANHEKKNHIITTKIEHDSILNVGRWLEKQGTRVTYLDVNKEGFVNLKDIEKAITDKTIVVSIIHGNNEIGTLQDLEAIGKLCKEKSVLFHTDSCQSFTKVPIDVKKQNLDLVTLNAHKIHGPKGVGVLYLRRGIDITPLAHGGGHERELRSGTENIPGVIGFAKAVEISNMKDVENMEKLRDRLIKGLLKIDNVNLNGAKEKRLCNNVNVSFNNIEGEAIGGYLENKGIYTSTGSACMSNTLETSHVLKALGLPPLKANSSLRISISKFTTQEEVDYFLKEISKIVKKLRRFSPVNKWLWNI</sequence>
<dbReference type="InterPro" id="IPR000192">
    <property type="entry name" value="Aminotrans_V_dom"/>
</dbReference>
<keyword evidence="3" id="KW-0808">Transferase</keyword>
<dbReference type="EMBL" id="BARV01007556">
    <property type="protein sequence ID" value="GAI09599.1"/>
    <property type="molecule type" value="Genomic_DNA"/>
</dbReference>
<dbReference type="InterPro" id="IPR018247">
    <property type="entry name" value="EF_Hand_1_Ca_BS"/>
</dbReference>
<evidence type="ECO:0000256" key="1">
    <source>
        <dbReference type="ARBA" id="ARBA00001933"/>
    </source>
</evidence>
<comment type="similarity">
    <text evidence="2">Belongs to the class-V pyridoxal-phosphate-dependent aminotransferase family. NifS/IscS subfamily.</text>
</comment>
<gene>
    <name evidence="9" type="ORF">S06H3_15364</name>
</gene>
<proteinExistence type="inferred from homology"/>
<evidence type="ECO:0000313" key="9">
    <source>
        <dbReference type="EMBL" id="GAI09599.1"/>
    </source>
</evidence>
<dbReference type="FunFam" id="3.40.640.10:FF:000084">
    <property type="entry name" value="IscS-like cysteine desulfurase"/>
    <property type="match status" value="1"/>
</dbReference>